<accession>A0A0C9Z636</accession>
<evidence type="ECO:0000313" key="2">
    <source>
        <dbReference type="Proteomes" id="UP000054018"/>
    </source>
</evidence>
<dbReference type="EMBL" id="KN833817">
    <property type="protein sequence ID" value="KIK17892.1"/>
    <property type="molecule type" value="Genomic_DNA"/>
</dbReference>
<dbReference type="HOGENOM" id="CLU_157667_0_1_1"/>
<name>A0A0C9Z636_9AGAM</name>
<organism evidence="1 2">
    <name type="scientific">Pisolithus microcarpus 441</name>
    <dbReference type="NCBI Taxonomy" id="765257"/>
    <lineage>
        <taxon>Eukaryota</taxon>
        <taxon>Fungi</taxon>
        <taxon>Dikarya</taxon>
        <taxon>Basidiomycota</taxon>
        <taxon>Agaricomycotina</taxon>
        <taxon>Agaricomycetes</taxon>
        <taxon>Agaricomycetidae</taxon>
        <taxon>Boletales</taxon>
        <taxon>Sclerodermatineae</taxon>
        <taxon>Pisolithaceae</taxon>
        <taxon>Pisolithus</taxon>
    </lineage>
</organism>
<protein>
    <submittedName>
        <fullName evidence="1">Uncharacterized protein</fullName>
    </submittedName>
</protein>
<feature type="non-terminal residue" evidence="1">
    <location>
        <position position="1"/>
    </location>
</feature>
<sequence length="57" mass="6355">KALICCINVQHNCAGHQCTGSSTVSVYEEREKTTKTARCIEHREPADLILNTAQMHN</sequence>
<proteinExistence type="predicted"/>
<dbReference type="STRING" id="765257.A0A0C9Z636"/>
<dbReference type="Proteomes" id="UP000054018">
    <property type="component" value="Unassembled WGS sequence"/>
</dbReference>
<dbReference type="AlphaFoldDB" id="A0A0C9Z636"/>
<evidence type="ECO:0000313" key="1">
    <source>
        <dbReference type="EMBL" id="KIK17892.1"/>
    </source>
</evidence>
<reference evidence="1 2" key="1">
    <citation type="submission" date="2014-04" db="EMBL/GenBank/DDBJ databases">
        <authorList>
            <consortium name="DOE Joint Genome Institute"/>
            <person name="Kuo A."/>
            <person name="Kohler A."/>
            <person name="Costa M.D."/>
            <person name="Nagy L.G."/>
            <person name="Floudas D."/>
            <person name="Copeland A."/>
            <person name="Barry K.W."/>
            <person name="Cichocki N."/>
            <person name="Veneault-Fourrey C."/>
            <person name="LaButti K."/>
            <person name="Lindquist E.A."/>
            <person name="Lipzen A."/>
            <person name="Lundell T."/>
            <person name="Morin E."/>
            <person name="Murat C."/>
            <person name="Sun H."/>
            <person name="Tunlid A."/>
            <person name="Henrissat B."/>
            <person name="Grigoriev I.V."/>
            <person name="Hibbett D.S."/>
            <person name="Martin F."/>
            <person name="Nordberg H.P."/>
            <person name="Cantor M.N."/>
            <person name="Hua S.X."/>
        </authorList>
    </citation>
    <scope>NUCLEOTIDE SEQUENCE [LARGE SCALE GENOMIC DNA]</scope>
    <source>
        <strain evidence="1 2">441</strain>
    </source>
</reference>
<feature type="non-terminal residue" evidence="1">
    <location>
        <position position="57"/>
    </location>
</feature>
<keyword evidence="2" id="KW-1185">Reference proteome</keyword>
<dbReference type="OrthoDB" id="2676663at2759"/>
<gene>
    <name evidence="1" type="ORF">PISMIDRAFT_31698</name>
</gene>
<reference evidence="2" key="2">
    <citation type="submission" date="2015-01" db="EMBL/GenBank/DDBJ databases">
        <title>Evolutionary Origins and Diversification of the Mycorrhizal Mutualists.</title>
        <authorList>
            <consortium name="DOE Joint Genome Institute"/>
            <consortium name="Mycorrhizal Genomics Consortium"/>
            <person name="Kohler A."/>
            <person name="Kuo A."/>
            <person name="Nagy L.G."/>
            <person name="Floudas D."/>
            <person name="Copeland A."/>
            <person name="Barry K.W."/>
            <person name="Cichocki N."/>
            <person name="Veneault-Fourrey C."/>
            <person name="LaButti K."/>
            <person name="Lindquist E.A."/>
            <person name="Lipzen A."/>
            <person name="Lundell T."/>
            <person name="Morin E."/>
            <person name="Murat C."/>
            <person name="Riley R."/>
            <person name="Ohm R."/>
            <person name="Sun H."/>
            <person name="Tunlid A."/>
            <person name="Henrissat B."/>
            <person name="Grigoriev I.V."/>
            <person name="Hibbett D.S."/>
            <person name="Martin F."/>
        </authorList>
    </citation>
    <scope>NUCLEOTIDE SEQUENCE [LARGE SCALE GENOMIC DNA]</scope>
    <source>
        <strain evidence="2">441</strain>
    </source>
</reference>